<evidence type="ECO:0000313" key="5">
    <source>
        <dbReference type="EMBL" id="AOO64850.1"/>
    </source>
</evidence>
<protein>
    <submittedName>
        <fullName evidence="5">Methyl-accepting chemotaxis sensory transducer</fullName>
    </submittedName>
</protein>
<evidence type="ECO:0000256" key="2">
    <source>
        <dbReference type="PROSITE-ProRule" id="PRU00284"/>
    </source>
</evidence>
<name>A0A1D7TIU1_9BACT</name>
<organism evidence="5 6">
    <name type="scientific">Sulfurospirillum halorespirans DSM 13726</name>
    <dbReference type="NCBI Taxonomy" id="1193502"/>
    <lineage>
        <taxon>Bacteria</taxon>
        <taxon>Pseudomonadati</taxon>
        <taxon>Campylobacterota</taxon>
        <taxon>Epsilonproteobacteria</taxon>
        <taxon>Campylobacterales</taxon>
        <taxon>Sulfurospirillaceae</taxon>
        <taxon>Sulfurospirillum</taxon>
    </lineage>
</organism>
<dbReference type="SUPFAM" id="SSF58104">
    <property type="entry name" value="Methyl-accepting chemotaxis protein (MCP) signaling domain"/>
    <property type="match status" value="1"/>
</dbReference>
<dbReference type="STRING" id="1193502.SHALO_1070"/>
<dbReference type="SMART" id="SM00283">
    <property type="entry name" value="MA"/>
    <property type="match status" value="1"/>
</dbReference>
<dbReference type="PATRIC" id="fig|1193502.14.peg.1084"/>
<dbReference type="Gene3D" id="1.10.287.950">
    <property type="entry name" value="Methyl-accepting chemotaxis protein"/>
    <property type="match status" value="1"/>
</dbReference>
<dbReference type="Pfam" id="PF00015">
    <property type="entry name" value="MCPsignal"/>
    <property type="match status" value="1"/>
</dbReference>
<evidence type="ECO:0000259" key="4">
    <source>
        <dbReference type="PROSITE" id="PS50111"/>
    </source>
</evidence>
<dbReference type="KEGG" id="shal:SHALO_1070"/>
<gene>
    <name evidence="5" type="ORF">SHALO_1070</name>
</gene>
<reference evidence="6" key="1">
    <citation type="submission" date="2016-08" db="EMBL/GenBank/DDBJ databases">
        <title>Complete genome sequence of the organohalide-respiring Epsilonproteobacterium Sulfurospirillum halorespirans.</title>
        <authorList>
            <person name="Goris T."/>
            <person name="Zimmermann J."/>
            <person name="Schenz B."/>
            <person name="Lemos M."/>
            <person name="Hackermueller J."/>
            <person name="Diekert G."/>
        </authorList>
    </citation>
    <scope>NUCLEOTIDE SEQUENCE [LARGE SCALE GENOMIC DNA]</scope>
    <source>
        <strain>DSM 13726</strain>
        <strain evidence="6">PCE-M2</strain>
    </source>
</reference>
<accession>A0A1D7TIU1</accession>
<dbReference type="RefSeq" id="WP_069477696.1">
    <property type="nucleotide sequence ID" value="NZ_CP017111.1"/>
</dbReference>
<dbReference type="PANTHER" id="PTHR32089">
    <property type="entry name" value="METHYL-ACCEPTING CHEMOTAXIS PROTEIN MCPB"/>
    <property type="match status" value="1"/>
</dbReference>
<keyword evidence="3" id="KW-0812">Transmembrane</keyword>
<feature type="transmembrane region" description="Helical" evidence="3">
    <location>
        <begin position="227"/>
        <end position="252"/>
    </location>
</feature>
<dbReference type="GO" id="GO:0016020">
    <property type="term" value="C:membrane"/>
    <property type="evidence" value="ECO:0007669"/>
    <property type="project" value="InterPro"/>
</dbReference>
<dbReference type="Proteomes" id="UP000094609">
    <property type="component" value="Chromosome"/>
</dbReference>
<feature type="transmembrane region" description="Helical" evidence="3">
    <location>
        <begin position="18"/>
        <end position="41"/>
    </location>
</feature>
<evidence type="ECO:0000313" key="6">
    <source>
        <dbReference type="Proteomes" id="UP000094609"/>
    </source>
</evidence>
<dbReference type="InterPro" id="IPR004089">
    <property type="entry name" value="MCPsignal_dom"/>
</dbReference>
<keyword evidence="3" id="KW-1133">Transmembrane helix</keyword>
<dbReference type="GO" id="GO:0007165">
    <property type="term" value="P:signal transduction"/>
    <property type="evidence" value="ECO:0007669"/>
    <property type="project" value="UniProtKB-KW"/>
</dbReference>
<keyword evidence="6" id="KW-1185">Reference proteome</keyword>
<dbReference type="AlphaFoldDB" id="A0A1D7TIU1"/>
<evidence type="ECO:0000256" key="1">
    <source>
        <dbReference type="ARBA" id="ARBA00023224"/>
    </source>
</evidence>
<dbReference type="PROSITE" id="PS50111">
    <property type="entry name" value="CHEMOTAXIS_TRANSDUC_2"/>
    <property type="match status" value="1"/>
</dbReference>
<keyword evidence="1 2" id="KW-0807">Transducer</keyword>
<proteinExistence type="predicted"/>
<dbReference type="PANTHER" id="PTHR32089:SF112">
    <property type="entry name" value="LYSOZYME-LIKE PROTEIN-RELATED"/>
    <property type="match status" value="1"/>
</dbReference>
<feature type="domain" description="Methyl-accepting transducer" evidence="4">
    <location>
        <begin position="306"/>
        <end position="498"/>
    </location>
</feature>
<dbReference type="EMBL" id="CP017111">
    <property type="protein sequence ID" value="AOO64850.1"/>
    <property type="molecule type" value="Genomic_DNA"/>
</dbReference>
<keyword evidence="3" id="KW-0472">Membrane</keyword>
<evidence type="ECO:0000256" key="3">
    <source>
        <dbReference type="SAM" id="Phobius"/>
    </source>
</evidence>
<sequence length="604" mass="67391">MPQFVSTLIKQLSIAHRFYLGFLTLFVAFVIMGILYGVGYFQNQDFFHAQIEQSEILKSNLQETTNANSRTITEFSSLEHQAKEVGIWYSDLANLRNIRNELTTLNFKPSQQRKLERLLDDLIAWQNSSAGKHPFIAPYAGQFTILAERMRREPSEDGVRDIALVIEDITGKIIEEALAFNQKTETTMAKVNTNLTHLNTNLTRDSNTLEHNHLVLTSLHQSNENNTFYLCVASLLFIATLLFLSLMIRLVVLETVQIYAFLQKVIFAPHHIDFRHKLKKVGENTKDELDGITRTIDTVFTNVAQTISRIATISNDAHHSAQSLQTTSQTLLGTIHAQESNIETMQKPISSLKQTLSESEGVSVQTRDVLKQNMGVMGHFMQDLEALHNDVQESKKEQHAVNQQMIELTKRVDEMKNVFNLIDEIADQTNLLALNAAIEAARAGEHGLGFAVVADEVRKLAERTQESLGSIDGIVKQIIGGVGSNTKRLNHVASLMEDTSVRMASLGKIATDTQQEITHSLSVANKAVSLSHTVSNNVNTLIAQMQETLALSVTNRGNGQAVASVAEELFGISHTLTKLLSKFLHQESVTIELEEKKERLKLAA</sequence>